<feature type="domain" description="Histidine kinase/HSP90-like ATPase" evidence="10">
    <location>
        <begin position="266"/>
        <end position="347"/>
    </location>
</feature>
<evidence type="ECO:0000256" key="2">
    <source>
        <dbReference type="ARBA" id="ARBA00012438"/>
    </source>
</evidence>
<accession>A0ABR9KGI0</accession>
<feature type="transmembrane region" description="Helical" evidence="9">
    <location>
        <begin position="32"/>
        <end position="49"/>
    </location>
</feature>
<dbReference type="EMBL" id="JADBEF010000001">
    <property type="protein sequence ID" value="MBE1561121.1"/>
    <property type="molecule type" value="Genomic_DNA"/>
</dbReference>
<dbReference type="GO" id="GO:0016301">
    <property type="term" value="F:kinase activity"/>
    <property type="evidence" value="ECO:0007669"/>
    <property type="project" value="UniProtKB-KW"/>
</dbReference>
<evidence type="ECO:0000256" key="5">
    <source>
        <dbReference type="ARBA" id="ARBA00022741"/>
    </source>
</evidence>
<evidence type="ECO:0000256" key="9">
    <source>
        <dbReference type="SAM" id="Phobius"/>
    </source>
</evidence>
<evidence type="ECO:0000256" key="6">
    <source>
        <dbReference type="ARBA" id="ARBA00022777"/>
    </source>
</evidence>
<dbReference type="Pfam" id="PF02518">
    <property type="entry name" value="HATPase_c"/>
    <property type="match status" value="1"/>
</dbReference>
<proteinExistence type="predicted"/>
<evidence type="ECO:0000259" key="11">
    <source>
        <dbReference type="Pfam" id="PF07730"/>
    </source>
</evidence>
<feature type="transmembrane region" description="Helical" evidence="9">
    <location>
        <begin position="115"/>
        <end position="135"/>
    </location>
</feature>
<keyword evidence="4" id="KW-0808">Transferase</keyword>
<dbReference type="InterPro" id="IPR011712">
    <property type="entry name" value="Sig_transdc_His_kin_sub3_dim/P"/>
</dbReference>
<dbReference type="Gene3D" id="3.30.565.10">
    <property type="entry name" value="Histidine kinase-like ATPase, C-terminal domain"/>
    <property type="match status" value="1"/>
</dbReference>
<dbReference type="Pfam" id="PF07730">
    <property type="entry name" value="HisKA_3"/>
    <property type="match status" value="1"/>
</dbReference>
<dbReference type="InterPro" id="IPR050482">
    <property type="entry name" value="Sensor_HK_TwoCompSys"/>
</dbReference>
<evidence type="ECO:0000256" key="7">
    <source>
        <dbReference type="ARBA" id="ARBA00022840"/>
    </source>
</evidence>
<keyword evidence="6 12" id="KW-0418">Kinase</keyword>
<organism evidence="12 13">
    <name type="scientific">Nonomuraea africana</name>
    <dbReference type="NCBI Taxonomy" id="46171"/>
    <lineage>
        <taxon>Bacteria</taxon>
        <taxon>Bacillati</taxon>
        <taxon>Actinomycetota</taxon>
        <taxon>Actinomycetes</taxon>
        <taxon>Streptosporangiales</taxon>
        <taxon>Streptosporangiaceae</taxon>
        <taxon>Nonomuraea</taxon>
    </lineage>
</organism>
<evidence type="ECO:0000256" key="8">
    <source>
        <dbReference type="ARBA" id="ARBA00023012"/>
    </source>
</evidence>
<evidence type="ECO:0000259" key="10">
    <source>
        <dbReference type="Pfam" id="PF02518"/>
    </source>
</evidence>
<evidence type="ECO:0000256" key="3">
    <source>
        <dbReference type="ARBA" id="ARBA00022553"/>
    </source>
</evidence>
<evidence type="ECO:0000256" key="1">
    <source>
        <dbReference type="ARBA" id="ARBA00000085"/>
    </source>
</evidence>
<dbReference type="RefSeq" id="WP_192776096.1">
    <property type="nucleotide sequence ID" value="NZ_BAAASY010000014.1"/>
</dbReference>
<reference evidence="12 13" key="1">
    <citation type="submission" date="2020-10" db="EMBL/GenBank/DDBJ databases">
        <title>Sequencing the genomes of 1000 actinobacteria strains.</title>
        <authorList>
            <person name="Klenk H.-P."/>
        </authorList>
    </citation>
    <scope>NUCLEOTIDE SEQUENCE [LARGE SCALE GENOMIC DNA]</scope>
    <source>
        <strain evidence="12 13">DSM 43748</strain>
    </source>
</reference>
<dbReference type="Proteomes" id="UP000661607">
    <property type="component" value="Unassembled WGS sequence"/>
</dbReference>
<gene>
    <name evidence="12" type="ORF">H4W81_003900</name>
</gene>
<keyword evidence="9" id="KW-0812">Transmembrane</keyword>
<protein>
    <recommendedName>
        <fullName evidence="2">histidine kinase</fullName>
        <ecNumber evidence="2">2.7.13.3</ecNumber>
    </recommendedName>
</protein>
<keyword evidence="9" id="KW-0472">Membrane</keyword>
<dbReference type="InterPro" id="IPR003594">
    <property type="entry name" value="HATPase_dom"/>
</dbReference>
<dbReference type="SUPFAM" id="SSF55874">
    <property type="entry name" value="ATPase domain of HSP90 chaperone/DNA topoisomerase II/histidine kinase"/>
    <property type="match status" value="1"/>
</dbReference>
<keyword evidence="7" id="KW-0067">ATP-binding</keyword>
<feature type="transmembrane region" description="Helical" evidence="9">
    <location>
        <begin position="56"/>
        <end position="80"/>
    </location>
</feature>
<keyword evidence="13" id="KW-1185">Reference proteome</keyword>
<dbReference type="PANTHER" id="PTHR24421:SF10">
    <property type="entry name" value="NITRATE_NITRITE SENSOR PROTEIN NARQ"/>
    <property type="match status" value="1"/>
</dbReference>
<dbReference type="InterPro" id="IPR036890">
    <property type="entry name" value="HATPase_C_sf"/>
</dbReference>
<comment type="caution">
    <text evidence="12">The sequence shown here is derived from an EMBL/GenBank/DDBJ whole genome shotgun (WGS) entry which is preliminary data.</text>
</comment>
<feature type="domain" description="Signal transduction histidine kinase subgroup 3 dimerisation and phosphoacceptor" evidence="11">
    <location>
        <begin position="161"/>
        <end position="222"/>
    </location>
</feature>
<dbReference type="CDD" id="cd16917">
    <property type="entry name" value="HATPase_UhpB-NarQ-NarX-like"/>
    <property type="match status" value="1"/>
</dbReference>
<comment type="catalytic activity">
    <reaction evidence="1">
        <text>ATP + protein L-histidine = ADP + protein N-phospho-L-histidine.</text>
        <dbReference type="EC" id="2.7.13.3"/>
    </reaction>
</comment>
<evidence type="ECO:0000313" key="13">
    <source>
        <dbReference type="Proteomes" id="UP000661607"/>
    </source>
</evidence>
<dbReference type="Gene3D" id="1.20.5.1930">
    <property type="match status" value="1"/>
</dbReference>
<keyword evidence="8" id="KW-0902">Two-component regulatory system</keyword>
<keyword evidence="5" id="KW-0547">Nucleotide-binding</keyword>
<keyword evidence="3" id="KW-0597">Phosphoprotein</keyword>
<name>A0ABR9KGI0_9ACTN</name>
<keyword evidence="9" id="KW-1133">Transmembrane helix</keyword>
<dbReference type="PANTHER" id="PTHR24421">
    <property type="entry name" value="NITRATE/NITRITE SENSOR PROTEIN NARX-RELATED"/>
    <property type="match status" value="1"/>
</dbReference>
<sequence>MSVSLARLDAVLAVLTMTCALASIASVGAPLTWSGTIPVAIALGLLLLARRRHPVVVLALSAAVLTGAQYAGLFGGGVIWPMTVAVFTAGLASLPWTAAICALTLAAAHAPAMDLARGGAELLWLALVLALAHGYRQHLRWRAEHEARLREAATTRLAEQRLQIARELHDVVAHTLTVVGLHLNVAAEADSLAEAQESIKVASGVRKKAMADLTSLIGVLRDVSGEPQPELSSIADLVSRAREAGLDVTLDERGDPTEVPAAQAMAAFRIVQEAMTNALKHSDARRLLVHLDYSARQVRVEVVDDGTGPVPYTEGHGLTGMRERVAALNGWLEIEADDGFAVRAGLPV</sequence>
<evidence type="ECO:0000313" key="12">
    <source>
        <dbReference type="EMBL" id="MBE1561121.1"/>
    </source>
</evidence>
<dbReference type="EC" id="2.7.13.3" evidence="2"/>
<evidence type="ECO:0000256" key="4">
    <source>
        <dbReference type="ARBA" id="ARBA00022679"/>
    </source>
</evidence>
<feature type="transmembrane region" description="Helical" evidence="9">
    <location>
        <begin position="86"/>
        <end position="108"/>
    </location>
</feature>